<dbReference type="Pfam" id="PF00069">
    <property type="entry name" value="Pkinase"/>
    <property type="match status" value="1"/>
</dbReference>
<sequence>MALADAIAQVTPLEAPRTLGRVSPASGRASPVPTLEDFAVLCEVGRGAFGRVVLARCKATGDLRALKAVPKVRLVTAGSDAIRHMHDEAAIQRSIDHPFALALRGAFQDDTTVYLVTDHCPGGTLHAVLGRFGRLDGDLATFYAAQLVDVLAHLHTQDVAFRDVKPENALLDEKGYLRLADFGLARRVDGDDGRCRTRCGTPLYAAPEVISGRSHGRPVDAWALGCVIVEMRTGRPPFVGSTVSQVEALVLEADLGWLGQLDDPVKGLCRLLLAKKPENRARCAAAKLHAAFSSIDFAQLREKQTVAPYLPDTARDVLGPGTPTPKGSDASFSSFASFTTLNDEGSPKKPIRRNRSAGSLDALAALMPSPRSRKFASMDCSRGAAMNSPRRVSLTPTMIDEAPRRPYKPRPPSAPRERSSLRPSKSMSSFAPLVLADTTDSLPAVRPSPRRPKAAWDQFEETGDDACRPGPSFPDVRVRCLEHDACAGECSYHVGAALSKNVGDCPLLFATPETSSLVAARCLTRALPDSPRDAGTPVHWGARGFGVVVCASSNCPDAVRCAARRRRVAEAIKRAPPDQPCACVAGACDAAGLARAFARLDGDESLCRICG</sequence>
<proteinExistence type="predicted"/>
<dbReference type="CDD" id="cd05123">
    <property type="entry name" value="STKc_AGC"/>
    <property type="match status" value="1"/>
</dbReference>
<evidence type="ECO:0000313" key="9">
    <source>
        <dbReference type="EMBL" id="CAH0364930.1"/>
    </source>
</evidence>
<evidence type="ECO:0000256" key="5">
    <source>
        <dbReference type="ARBA" id="ARBA00022840"/>
    </source>
</evidence>
<dbReference type="Proteomes" id="UP000789595">
    <property type="component" value="Unassembled WGS sequence"/>
</dbReference>
<keyword evidence="1" id="KW-0723">Serine/threonine-protein kinase</keyword>
<dbReference type="GO" id="GO:0005524">
    <property type="term" value="F:ATP binding"/>
    <property type="evidence" value="ECO:0007669"/>
    <property type="project" value="UniProtKB-UniRule"/>
</dbReference>
<dbReference type="OrthoDB" id="10252171at2759"/>
<evidence type="ECO:0000256" key="1">
    <source>
        <dbReference type="ARBA" id="ARBA00022527"/>
    </source>
</evidence>
<dbReference type="EMBL" id="CAKKNE010000001">
    <property type="protein sequence ID" value="CAH0364930.1"/>
    <property type="molecule type" value="Genomic_DNA"/>
</dbReference>
<dbReference type="InterPro" id="IPR017441">
    <property type="entry name" value="Protein_kinase_ATP_BS"/>
</dbReference>
<evidence type="ECO:0000256" key="7">
    <source>
        <dbReference type="SAM" id="MobiDB-lite"/>
    </source>
</evidence>
<evidence type="ECO:0000313" key="10">
    <source>
        <dbReference type="Proteomes" id="UP000789595"/>
    </source>
</evidence>
<feature type="region of interest" description="Disordered" evidence="7">
    <location>
        <begin position="382"/>
        <end position="428"/>
    </location>
</feature>
<feature type="domain" description="Protein kinase" evidence="8">
    <location>
        <begin position="38"/>
        <end position="292"/>
    </location>
</feature>
<dbReference type="AlphaFoldDB" id="A0A8J2WTL7"/>
<dbReference type="InterPro" id="IPR045270">
    <property type="entry name" value="STKc_AGC"/>
</dbReference>
<name>A0A8J2WTL7_9STRA</name>
<keyword evidence="5 6" id="KW-0067">ATP-binding</keyword>
<comment type="caution">
    <text evidence="9">The sequence shown here is derived from an EMBL/GenBank/DDBJ whole genome shotgun (WGS) entry which is preliminary data.</text>
</comment>
<dbReference type="Gene3D" id="3.30.200.20">
    <property type="entry name" value="Phosphorylase Kinase, domain 1"/>
    <property type="match status" value="1"/>
</dbReference>
<dbReference type="GO" id="GO:0004674">
    <property type="term" value="F:protein serine/threonine kinase activity"/>
    <property type="evidence" value="ECO:0007669"/>
    <property type="project" value="UniProtKB-KW"/>
</dbReference>
<keyword evidence="2" id="KW-0808">Transferase</keyword>
<dbReference type="PROSITE" id="PS00107">
    <property type="entry name" value="PROTEIN_KINASE_ATP"/>
    <property type="match status" value="1"/>
</dbReference>
<reference evidence="9" key="1">
    <citation type="submission" date="2021-11" db="EMBL/GenBank/DDBJ databases">
        <authorList>
            <consortium name="Genoscope - CEA"/>
            <person name="William W."/>
        </authorList>
    </citation>
    <scope>NUCLEOTIDE SEQUENCE</scope>
</reference>
<dbReference type="InterPro" id="IPR000719">
    <property type="entry name" value="Prot_kinase_dom"/>
</dbReference>
<dbReference type="SMART" id="SM00220">
    <property type="entry name" value="S_TKc"/>
    <property type="match status" value="1"/>
</dbReference>
<evidence type="ECO:0000259" key="8">
    <source>
        <dbReference type="PROSITE" id="PS50011"/>
    </source>
</evidence>
<evidence type="ECO:0000256" key="6">
    <source>
        <dbReference type="PROSITE-ProRule" id="PRU10141"/>
    </source>
</evidence>
<dbReference type="Gene3D" id="1.10.510.10">
    <property type="entry name" value="Transferase(Phosphotransferase) domain 1"/>
    <property type="match status" value="1"/>
</dbReference>
<protein>
    <recommendedName>
        <fullName evidence="8">Protein kinase domain-containing protein</fullName>
    </recommendedName>
</protein>
<feature type="binding site" evidence="6">
    <location>
        <position position="67"/>
    </location>
    <ligand>
        <name>ATP</name>
        <dbReference type="ChEBI" id="CHEBI:30616"/>
    </ligand>
</feature>
<keyword evidence="4" id="KW-0418">Kinase</keyword>
<accession>A0A8J2WTL7</accession>
<organism evidence="9 10">
    <name type="scientific">Pelagomonas calceolata</name>
    <dbReference type="NCBI Taxonomy" id="35677"/>
    <lineage>
        <taxon>Eukaryota</taxon>
        <taxon>Sar</taxon>
        <taxon>Stramenopiles</taxon>
        <taxon>Ochrophyta</taxon>
        <taxon>Pelagophyceae</taxon>
        <taxon>Pelagomonadales</taxon>
        <taxon>Pelagomonadaceae</taxon>
        <taxon>Pelagomonas</taxon>
    </lineage>
</organism>
<gene>
    <name evidence="9" type="ORF">PECAL_1P13230</name>
</gene>
<dbReference type="InterPro" id="IPR011009">
    <property type="entry name" value="Kinase-like_dom_sf"/>
</dbReference>
<dbReference type="SUPFAM" id="SSF56112">
    <property type="entry name" value="Protein kinase-like (PK-like)"/>
    <property type="match status" value="1"/>
</dbReference>
<keyword evidence="3 6" id="KW-0547">Nucleotide-binding</keyword>
<dbReference type="PANTHER" id="PTHR24351">
    <property type="entry name" value="RIBOSOMAL PROTEIN S6 KINASE"/>
    <property type="match status" value="1"/>
</dbReference>
<evidence type="ECO:0000256" key="2">
    <source>
        <dbReference type="ARBA" id="ARBA00022679"/>
    </source>
</evidence>
<dbReference type="PROSITE" id="PS50011">
    <property type="entry name" value="PROTEIN_KINASE_DOM"/>
    <property type="match status" value="1"/>
</dbReference>
<keyword evidence="10" id="KW-1185">Reference proteome</keyword>
<evidence type="ECO:0000256" key="4">
    <source>
        <dbReference type="ARBA" id="ARBA00022777"/>
    </source>
</evidence>
<evidence type="ECO:0000256" key="3">
    <source>
        <dbReference type="ARBA" id="ARBA00022741"/>
    </source>
</evidence>